<evidence type="ECO:0000256" key="3">
    <source>
        <dbReference type="SAM" id="MobiDB-lite"/>
    </source>
</evidence>
<reference evidence="5" key="2">
    <citation type="journal article" date="2017" name="Nat. Plants">
        <title>The Aegilops tauschii genome reveals multiple impacts of transposons.</title>
        <authorList>
            <person name="Zhao G."/>
            <person name="Zou C."/>
            <person name="Li K."/>
            <person name="Wang K."/>
            <person name="Li T."/>
            <person name="Gao L."/>
            <person name="Zhang X."/>
            <person name="Wang H."/>
            <person name="Yang Z."/>
            <person name="Liu X."/>
            <person name="Jiang W."/>
            <person name="Mao L."/>
            <person name="Kong X."/>
            <person name="Jiao Y."/>
            <person name="Jia J."/>
        </authorList>
    </citation>
    <scope>NUCLEOTIDE SEQUENCE [LARGE SCALE GENOMIC DNA]</scope>
    <source>
        <strain evidence="5">cv. AL8/78</strain>
    </source>
</reference>
<accession>A0A453MKC8</accession>
<keyword evidence="5" id="KW-1185">Reference proteome</keyword>
<dbReference type="GO" id="GO:0042910">
    <property type="term" value="F:xenobiotic transmembrane transporter activity"/>
    <property type="evidence" value="ECO:0007669"/>
    <property type="project" value="InterPro"/>
</dbReference>
<dbReference type="Proteomes" id="UP000015105">
    <property type="component" value="Chromosome 5D"/>
</dbReference>
<reference evidence="4" key="4">
    <citation type="submission" date="2019-03" db="UniProtKB">
        <authorList>
            <consortium name="EnsemblPlants"/>
        </authorList>
    </citation>
    <scope>IDENTIFICATION</scope>
</reference>
<comment type="similarity">
    <text evidence="1 2">Belongs to the multi antimicrobial extrusion (MATE) (TC 2.A.66.1) family.</text>
</comment>
<feature type="compositionally biased region" description="Gly residues" evidence="3">
    <location>
        <begin position="406"/>
        <end position="417"/>
    </location>
</feature>
<sequence>AREKRPWGWAAAAARAVAGEARAQRGIALPLIGMNLTWFAKQAVTTAFLGRLGDLELAAGTLGFSFANATGFAVLTGLCGAMDPICGQAHGAGNAALLRRTLLMATAMLLAASLPIALLWLRVDTVLLRVFGQQPDIAVVARRYVLCLLPDLAVTSFLAPLKSYLSSQEVTLPTLFASAVGLAVHVPLTAWLARTRGVEGVAAAVWLSDLAVALLLSAYVLASDVLLARKSGDEDGGGRLATADPSRRAVLPEHVPRVVVLRDPDPAHGPPAGRPARGGGDRDHPQLRLPPLRRHALPLRERVRARVQLPGRGRRRGGAQGRRRLDPRWRARRRLGWPADAGVAAAVASPLHARRGGAGRRGEGDEGDGSAGGGELPAERVRRHRARHGEAGRGHVRRAGRVLPGGAAGGRGAGVQGPAGDRGAPGRVHRRRRGQPDGAARGDRAHGLGRRG</sequence>
<evidence type="ECO:0000256" key="2">
    <source>
        <dbReference type="RuleBase" id="RU004914"/>
    </source>
</evidence>
<evidence type="ECO:0000313" key="5">
    <source>
        <dbReference type="Proteomes" id="UP000015105"/>
    </source>
</evidence>
<evidence type="ECO:0000256" key="1">
    <source>
        <dbReference type="ARBA" id="ARBA00010199"/>
    </source>
</evidence>
<organism evidence="4 5">
    <name type="scientific">Aegilops tauschii subsp. strangulata</name>
    <name type="common">Goatgrass</name>
    <dbReference type="NCBI Taxonomy" id="200361"/>
    <lineage>
        <taxon>Eukaryota</taxon>
        <taxon>Viridiplantae</taxon>
        <taxon>Streptophyta</taxon>
        <taxon>Embryophyta</taxon>
        <taxon>Tracheophyta</taxon>
        <taxon>Spermatophyta</taxon>
        <taxon>Magnoliopsida</taxon>
        <taxon>Liliopsida</taxon>
        <taxon>Poales</taxon>
        <taxon>Poaceae</taxon>
        <taxon>BOP clade</taxon>
        <taxon>Pooideae</taxon>
        <taxon>Triticodae</taxon>
        <taxon>Triticeae</taxon>
        <taxon>Triticinae</taxon>
        <taxon>Aegilops</taxon>
    </lineage>
</organism>
<dbReference type="Pfam" id="PF01554">
    <property type="entry name" value="MatE"/>
    <property type="match status" value="1"/>
</dbReference>
<protein>
    <recommendedName>
        <fullName evidence="2">Protein DETOXIFICATION</fullName>
    </recommendedName>
    <alternativeName>
        <fullName evidence="2">Multidrug and toxic compound extrusion protein</fullName>
    </alternativeName>
</protein>
<name>A0A453MKC8_AEGTS</name>
<comment type="caution">
    <text evidence="2">Lacks conserved residue(s) required for the propagation of feature annotation.</text>
</comment>
<dbReference type="GO" id="GO:0016020">
    <property type="term" value="C:membrane"/>
    <property type="evidence" value="ECO:0007669"/>
    <property type="project" value="InterPro"/>
</dbReference>
<dbReference type="GO" id="GO:0015297">
    <property type="term" value="F:antiporter activity"/>
    <property type="evidence" value="ECO:0007669"/>
    <property type="project" value="InterPro"/>
</dbReference>
<feature type="region of interest" description="Disordered" evidence="3">
    <location>
        <begin position="348"/>
        <end position="452"/>
    </location>
</feature>
<feature type="transmembrane region" description="Helical" evidence="2">
    <location>
        <begin position="173"/>
        <end position="194"/>
    </location>
</feature>
<keyword evidence="2" id="KW-0812">Transmembrane</keyword>
<reference evidence="5" key="1">
    <citation type="journal article" date="2014" name="Science">
        <title>Ancient hybridizations among the ancestral genomes of bread wheat.</title>
        <authorList>
            <consortium name="International Wheat Genome Sequencing Consortium,"/>
            <person name="Marcussen T."/>
            <person name="Sandve S.R."/>
            <person name="Heier L."/>
            <person name="Spannagl M."/>
            <person name="Pfeifer M."/>
            <person name="Jakobsen K.S."/>
            <person name="Wulff B.B."/>
            <person name="Steuernagel B."/>
            <person name="Mayer K.F."/>
            <person name="Olsen O.A."/>
        </authorList>
    </citation>
    <scope>NUCLEOTIDE SEQUENCE [LARGE SCALE GENOMIC DNA]</scope>
    <source>
        <strain evidence="5">cv. AL8/78</strain>
    </source>
</reference>
<proteinExistence type="inferred from homology"/>
<reference evidence="4" key="5">
    <citation type="journal article" date="2021" name="G3 (Bethesda)">
        <title>Aegilops tauschii genome assembly Aet v5.0 features greater sequence contiguity and improved annotation.</title>
        <authorList>
            <person name="Wang L."/>
            <person name="Zhu T."/>
            <person name="Rodriguez J.C."/>
            <person name="Deal K.R."/>
            <person name="Dubcovsky J."/>
            <person name="McGuire P.E."/>
            <person name="Lux T."/>
            <person name="Spannagl M."/>
            <person name="Mayer K.F.X."/>
            <person name="Baldrich P."/>
            <person name="Meyers B.C."/>
            <person name="Huo N."/>
            <person name="Gu Y.Q."/>
            <person name="Zhou H."/>
            <person name="Devos K.M."/>
            <person name="Bennetzen J.L."/>
            <person name="Unver T."/>
            <person name="Budak H."/>
            <person name="Gulick P.J."/>
            <person name="Galiba G."/>
            <person name="Kalapos B."/>
            <person name="Nelson D.R."/>
            <person name="Li P."/>
            <person name="You F.M."/>
            <person name="Luo M.C."/>
            <person name="Dvorak J."/>
        </authorList>
    </citation>
    <scope>NUCLEOTIDE SEQUENCE [LARGE SCALE GENOMIC DNA]</scope>
    <source>
        <strain evidence="4">cv. AL8/78</strain>
    </source>
</reference>
<evidence type="ECO:0000313" key="4">
    <source>
        <dbReference type="EnsemblPlants" id="AET5Gv21218500.3"/>
    </source>
</evidence>
<dbReference type="AlphaFoldDB" id="A0A453MKC8"/>
<reference evidence="4" key="3">
    <citation type="journal article" date="2017" name="Nature">
        <title>Genome sequence of the progenitor of the wheat D genome Aegilops tauschii.</title>
        <authorList>
            <person name="Luo M.C."/>
            <person name="Gu Y.Q."/>
            <person name="Puiu D."/>
            <person name="Wang H."/>
            <person name="Twardziok S.O."/>
            <person name="Deal K.R."/>
            <person name="Huo N."/>
            <person name="Zhu T."/>
            <person name="Wang L."/>
            <person name="Wang Y."/>
            <person name="McGuire P.E."/>
            <person name="Liu S."/>
            <person name="Long H."/>
            <person name="Ramasamy R.K."/>
            <person name="Rodriguez J.C."/>
            <person name="Van S.L."/>
            <person name="Yuan L."/>
            <person name="Wang Z."/>
            <person name="Xia Z."/>
            <person name="Xiao L."/>
            <person name="Anderson O.D."/>
            <person name="Ouyang S."/>
            <person name="Liang Y."/>
            <person name="Zimin A.V."/>
            <person name="Pertea G."/>
            <person name="Qi P."/>
            <person name="Bennetzen J.L."/>
            <person name="Dai X."/>
            <person name="Dawson M.W."/>
            <person name="Muller H.G."/>
            <person name="Kugler K."/>
            <person name="Rivarola-Duarte L."/>
            <person name="Spannagl M."/>
            <person name="Mayer K.F.X."/>
            <person name="Lu F.H."/>
            <person name="Bevan M.W."/>
            <person name="Leroy P."/>
            <person name="Li P."/>
            <person name="You F.M."/>
            <person name="Sun Q."/>
            <person name="Liu Z."/>
            <person name="Lyons E."/>
            <person name="Wicker T."/>
            <person name="Salzberg S.L."/>
            <person name="Devos K.M."/>
            <person name="Dvorak J."/>
        </authorList>
    </citation>
    <scope>NUCLEOTIDE SEQUENCE [LARGE SCALE GENOMIC DNA]</scope>
    <source>
        <strain evidence="4">cv. AL8/78</strain>
    </source>
</reference>
<dbReference type="Gramene" id="AET5Gv21218500.3">
    <property type="protein sequence ID" value="AET5Gv21218500.3"/>
    <property type="gene ID" value="AET5Gv21218500"/>
</dbReference>
<dbReference type="EnsemblPlants" id="AET5Gv21218500.3">
    <property type="protein sequence ID" value="AET5Gv21218500.3"/>
    <property type="gene ID" value="AET5Gv21218500"/>
</dbReference>
<feature type="transmembrane region" description="Helical" evidence="2">
    <location>
        <begin position="102"/>
        <end position="121"/>
    </location>
</feature>
<keyword evidence="2" id="KW-1133">Transmembrane helix</keyword>
<dbReference type="InterPro" id="IPR002528">
    <property type="entry name" value="MATE_fam"/>
</dbReference>
<feature type="region of interest" description="Disordered" evidence="3">
    <location>
        <begin position="259"/>
        <end position="327"/>
    </location>
</feature>
<feature type="transmembrane region" description="Helical" evidence="2">
    <location>
        <begin position="200"/>
        <end position="222"/>
    </location>
</feature>
<keyword evidence="2" id="KW-0472">Membrane</keyword>
<dbReference type="PANTHER" id="PTHR11206">
    <property type="entry name" value="MULTIDRUG RESISTANCE PROTEIN"/>
    <property type="match status" value="1"/>
</dbReference>
<feature type="transmembrane region" description="Helical" evidence="2">
    <location>
        <begin position="57"/>
        <end position="81"/>
    </location>
</feature>